<keyword evidence="7" id="KW-1185">Reference proteome</keyword>
<dbReference type="InterPro" id="IPR050109">
    <property type="entry name" value="HTH-type_TetR-like_transc_reg"/>
</dbReference>
<dbReference type="GeneID" id="95323111"/>
<dbReference type="Pfam" id="PF00440">
    <property type="entry name" value="TetR_N"/>
    <property type="match status" value="1"/>
</dbReference>
<protein>
    <submittedName>
        <fullName evidence="6">TetR/AcrR family transcriptional regulator</fullName>
    </submittedName>
</protein>
<dbReference type="PRINTS" id="PR00455">
    <property type="entry name" value="HTHTETR"/>
</dbReference>
<dbReference type="Proteomes" id="UP001652264">
    <property type="component" value="Unassembled WGS sequence"/>
</dbReference>
<dbReference type="EMBL" id="JANVAD010000016">
    <property type="protein sequence ID" value="MCS6524294.1"/>
    <property type="molecule type" value="Genomic_DNA"/>
</dbReference>
<dbReference type="RefSeq" id="WP_114851543.1">
    <property type="nucleotide sequence ID" value="NZ_BMNV01000020.1"/>
</dbReference>
<evidence type="ECO:0000313" key="6">
    <source>
        <dbReference type="EMBL" id="MCS6524294.1"/>
    </source>
</evidence>
<keyword evidence="2 4" id="KW-0238">DNA-binding</keyword>
<dbReference type="InterPro" id="IPR009057">
    <property type="entry name" value="Homeodomain-like_sf"/>
</dbReference>
<feature type="domain" description="HTH tetR-type" evidence="5">
    <location>
        <begin position="6"/>
        <end position="65"/>
    </location>
</feature>
<keyword evidence="3" id="KW-0804">Transcription</keyword>
<evidence type="ECO:0000259" key="5">
    <source>
        <dbReference type="PROSITE" id="PS50977"/>
    </source>
</evidence>
<evidence type="ECO:0000256" key="1">
    <source>
        <dbReference type="ARBA" id="ARBA00023015"/>
    </source>
</evidence>
<dbReference type="PROSITE" id="PS50977">
    <property type="entry name" value="HTH_TETR_2"/>
    <property type="match status" value="1"/>
</dbReference>
<dbReference type="InterPro" id="IPR001647">
    <property type="entry name" value="HTH_TetR"/>
</dbReference>
<dbReference type="SUPFAM" id="SSF48498">
    <property type="entry name" value="Tetracyclin repressor-like, C-terminal domain"/>
    <property type="match status" value="1"/>
</dbReference>
<keyword evidence="1" id="KW-0805">Transcription regulation</keyword>
<gene>
    <name evidence="6" type="ORF">NYQ28_17135</name>
</gene>
<dbReference type="PANTHER" id="PTHR30055">
    <property type="entry name" value="HTH-TYPE TRANSCRIPTIONAL REGULATOR RUTR"/>
    <property type="match status" value="1"/>
</dbReference>
<name>A0ABT2HLZ2_9MICO</name>
<evidence type="ECO:0000313" key="7">
    <source>
        <dbReference type="Proteomes" id="UP001652264"/>
    </source>
</evidence>
<evidence type="ECO:0000256" key="3">
    <source>
        <dbReference type="ARBA" id="ARBA00023163"/>
    </source>
</evidence>
<reference evidence="6 7" key="1">
    <citation type="submission" date="2022-08" db="EMBL/GenBank/DDBJ databases">
        <title>Taxonomy of Curtobacterium flaccumfaciens.</title>
        <authorList>
            <person name="Osdaghi E."/>
            <person name="Taghavi S.M."/>
            <person name="Hamidizade M."/>
            <person name="Abachi H."/>
            <person name="Fazliarab A."/>
            <person name="Baeyen S."/>
            <person name="Portier P."/>
            <person name="Van Vaerenbergh J."/>
            <person name="Jacques M.-A."/>
        </authorList>
    </citation>
    <scope>NUCLEOTIDE SEQUENCE [LARGE SCALE GENOMIC DNA]</scope>
    <source>
        <strain evidence="6 7">LMG8786T</strain>
    </source>
</reference>
<evidence type="ECO:0000256" key="4">
    <source>
        <dbReference type="PROSITE-ProRule" id="PRU00335"/>
    </source>
</evidence>
<proteinExistence type="predicted"/>
<sequence>MRADAQRNRQRITEHAAVLLRASGTGVSMEQIAADAGVGIGTLYRHFPDKAALVDAIAALRIRRLADDAVRSAGEQADGCSRVRTLLETYMASAAEDGALRAALRGNPTELGNEVRLAIEESEGPIGDLIAADHAEELVRDDFSFADFRAVCAALVSVMNPPAPADAWRRVLTLVLSGLRPPVQ</sequence>
<dbReference type="Gene3D" id="1.10.357.10">
    <property type="entry name" value="Tetracycline Repressor, domain 2"/>
    <property type="match status" value="1"/>
</dbReference>
<comment type="caution">
    <text evidence="6">The sequence shown here is derived from an EMBL/GenBank/DDBJ whole genome shotgun (WGS) entry which is preliminary data.</text>
</comment>
<dbReference type="PANTHER" id="PTHR30055:SF234">
    <property type="entry name" value="HTH-TYPE TRANSCRIPTIONAL REGULATOR BETI"/>
    <property type="match status" value="1"/>
</dbReference>
<dbReference type="InterPro" id="IPR036271">
    <property type="entry name" value="Tet_transcr_reg_TetR-rel_C_sf"/>
</dbReference>
<organism evidence="6 7">
    <name type="scientific">Curtobacterium citreum</name>
    <dbReference type="NCBI Taxonomy" id="2036"/>
    <lineage>
        <taxon>Bacteria</taxon>
        <taxon>Bacillati</taxon>
        <taxon>Actinomycetota</taxon>
        <taxon>Actinomycetes</taxon>
        <taxon>Micrococcales</taxon>
        <taxon>Microbacteriaceae</taxon>
        <taxon>Curtobacterium</taxon>
    </lineage>
</organism>
<dbReference type="InterPro" id="IPR049445">
    <property type="entry name" value="TetR_SbtR-like_C"/>
</dbReference>
<accession>A0ABT2HLZ2</accession>
<feature type="DNA-binding region" description="H-T-H motif" evidence="4">
    <location>
        <begin position="28"/>
        <end position="47"/>
    </location>
</feature>
<evidence type="ECO:0000256" key="2">
    <source>
        <dbReference type="ARBA" id="ARBA00023125"/>
    </source>
</evidence>
<dbReference type="Pfam" id="PF21597">
    <property type="entry name" value="TetR_C_43"/>
    <property type="match status" value="1"/>
</dbReference>
<dbReference type="SUPFAM" id="SSF46689">
    <property type="entry name" value="Homeodomain-like"/>
    <property type="match status" value="1"/>
</dbReference>